<organism evidence="1 2">
    <name type="scientific">Meloidogyne hapla</name>
    <name type="common">Root-knot nematode worm</name>
    <dbReference type="NCBI Taxonomy" id="6305"/>
    <lineage>
        <taxon>Eukaryota</taxon>
        <taxon>Metazoa</taxon>
        <taxon>Ecdysozoa</taxon>
        <taxon>Nematoda</taxon>
        <taxon>Chromadorea</taxon>
        <taxon>Rhabditida</taxon>
        <taxon>Tylenchina</taxon>
        <taxon>Tylenchomorpha</taxon>
        <taxon>Tylenchoidea</taxon>
        <taxon>Meloidogynidae</taxon>
        <taxon>Meloidogyninae</taxon>
        <taxon>Meloidogyne</taxon>
    </lineage>
</organism>
<keyword evidence="1" id="KW-1185">Reference proteome</keyword>
<evidence type="ECO:0000313" key="1">
    <source>
        <dbReference type="Proteomes" id="UP000095281"/>
    </source>
</evidence>
<protein>
    <submittedName>
        <fullName evidence="2">Transposase</fullName>
    </submittedName>
</protein>
<dbReference type="WBParaSite" id="MhA1_Contig1289.frz3.gene10">
    <property type="protein sequence ID" value="MhA1_Contig1289.frz3.gene10"/>
    <property type="gene ID" value="MhA1_Contig1289.frz3.gene10"/>
</dbReference>
<accession>A0A1I8B3Z7</accession>
<proteinExistence type="predicted"/>
<sequence>MPTPENEYLTNYKLAQILEIDNYTIKNYVVAMRILVTLLSVRNYRQIIFKFIIKCNRQVFLNSNLISTSNNVIVPQGNLAVIN</sequence>
<evidence type="ECO:0000313" key="2">
    <source>
        <dbReference type="WBParaSite" id="MhA1_Contig1289.frz3.gene10"/>
    </source>
</evidence>
<dbReference type="Proteomes" id="UP000095281">
    <property type="component" value="Unplaced"/>
</dbReference>
<name>A0A1I8B3Z7_MELHA</name>
<dbReference type="AlphaFoldDB" id="A0A1I8B3Z7"/>
<reference evidence="2" key="1">
    <citation type="submission" date="2016-11" db="UniProtKB">
        <authorList>
            <consortium name="WormBaseParasite"/>
        </authorList>
    </citation>
    <scope>IDENTIFICATION</scope>
</reference>